<evidence type="ECO:0000313" key="1">
    <source>
        <dbReference type="EMBL" id="MDM8266856.1"/>
    </source>
</evidence>
<evidence type="ECO:0000313" key="2">
    <source>
        <dbReference type="Proteomes" id="UP001529343"/>
    </source>
</evidence>
<name>A0ABT7UYT9_9LACO</name>
<protein>
    <submittedName>
        <fullName evidence="1">Uncharacterized protein</fullName>
    </submittedName>
</protein>
<proteinExistence type="predicted"/>
<organism evidence="1 2">
    <name type="scientific">Limosilactobacillus pontis</name>
    <dbReference type="NCBI Taxonomy" id="35787"/>
    <lineage>
        <taxon>Bacteria</taxon>
        <taxon>Bacillati</taxon>
        <taxon>Bacillota</taxon>
        <taxon>Bacilli</taxon>
        <taxon>Lactobacillales</taxon>
        <taxon>Lactobacillaceae</taxon>
        <taxon>Limosilactobacillus</taxon>
    </lineage>
</organism>
<dbReference type="Proteomes" id="UP001529343">
    <property type="component" value="Unassembled WGS sequence"/>
</dbReference>
<keyword evidence="2" id="KW-1185">Reference proteome</keyword>
<comment type="caution">
    <text evidence="1">The sequence shown here is derived from an EMBL/GenBank/DDBJ whole genome shotgun (WGS) entry which is preliminary data.</text>
</comment>
<dbReference type="EMBL" id="JAUDDW010000025">
    <property type="protein sequence ID" value="MDM8266856.1"/>
    <property type="molecule type" value="Genomic_DNA"/>
</dbReference>
<gene>
    <name evidence="1" type="ORF">QUW44_06735</name>
</gene>
<reference evidence="2" key="1">
    <citation type="submission" date="2023-06" db="EMBL/GenBank/DDBJ databases">
        <title>Identification and characterization of horizontal gene transfer across gut microbiota members of farm animals based on homology search.</title>
        <authorList>
            <person name="Zeman M."/>
            <person name="Kubasova T."/>
            <person name="Jahodarova E."/>
            <person name="Nykrynova M."/>
            <person name="Rychlik I."/>
        </authorList>
    </citation>
    <scope>NUCLEOTIDE SEQUENCE [LARGE SCALE GENOMIC DNA]</scope>
    <source>
        <strain evidence="2">161_Gplus</strain>
    </source>
</reference>
<dbReference type="RefSeq" id="WP_283594430.1">
    <property type="nucleotide sequence ID" value="NZ_JAUDDW010000025.1"/>
</dbReference>
<sequence>MPNEEEFRQEMIRFYQACQLSPDDIDQVMDENGAQISRYLVATPELVARKFYQQTFHHSIN</sequence>
<accession>A0ABT7UYT9</accession>